<dbReference type="Proteomes" id="UP000092321">
    <property type="component" value="Unassembled WGS sequence"/>
</dbReference>
<accession>A0A1B7TCW5</accession>
<evidence type="ECO:0000313" key="3">
    <source>
        <dbReference type="Proteomes" id="UP000092321"/>
    </source>
</evidence>
<organism evidence="2 3">
    <name type="scientific">Hanseniaspora valbyensis NRRL Y-1626</name>
    <dbReference type="NCBI Taxonomy" id="766949"/>
    <lineage>
        <taxon>Eukaryota</taxon>
        <taxon>Fungi</taxon>
        <taxon>Dikarya</taxon>
        <taxon>Ascomycota</taxon>
        <taxon>Saccharomycotina</taxon>
        <taxon>Saccharomycetes</taxon>
        <taxon>Saccharomycodales</taxon>
        <taxon>Saccharomycodaceae</taxon>
        <taxon>Hanseniaspora</taxon>
    </lineage>
</organism>
<feature type="transmembrane region" description="Helical" evidence="1">
    <location>
        <begin position="67"/>
        <end position="89"/>
    </location>
</feature>
<dbReference type="OrthoDB" id="3972900at2759"/>
<sequence>MLLSKQATNLNEKRGTIPGVPKGSSIGYIYIGEYSPKHNYNNPGVSAAAMSKVGNSLTLYFEGFNPLISGVIFIVMLTVGLIIGLTINYKTRLLINNSFEVSGKQKQQIENDFDVELGLPTVKLKSCSGIELDDKYGLRRFPEAKIHSELKTKKIYTEKHNSLNIDSQRQSFFDQEKLKPVSNKLSNYDHKVNGNKSTNILNVEISETKLANLYKSMTKFQKNKALNIYSGSQMQKYYIIADYEKEMNLANIKKCPITLPMQPFEDVNEINANINSIKPLLLGSNLINEINTLEIFMFKLSTMIVNSDENGYVFHPDFCKLIENYLDKGIILDHFFLTNNYLLQDCLISCLLGYFWAHWDFPIFGHTSFINFKFRSIKNMNKEPFCQSHSLILNMVLNLHINFEERYKDKIEEHHLNYLLAKLNIFLENSLNMLSNKTDFIDQIILKFIKAIELVMDTSTKKTFIYLQSILRIYNSHLICCLKKKNNAHIALETDNELFQVLLTLLNHGNLTINIKKLIQAISLLIGRKNCPLEFLNKLDEVINNENENPNKGKNVVEQENKLPIIPINIRPGSWV</sequence>
<keyword evidence="1" id="KW-1133">Transmembrane helix</keyword>
<gene>
    <name evidence="2" type="ORF">HANVADRAFT_53022</name>
</gene>
<proteinExistence type="predicted"/>
<evidence type="ECO:0000256" key="1">
    <source>
        <dbReference type="SAM" id="Phobius"/>
    </source>
</evidence>
<keyword evidence="3" id="KW-1185">Reference proteome</keyword>
<dbReference type="EMBL" id="LXPE01000016">
    <property type="protein sequence ID" value="OBA26558.1"/>
    <property type="molecule type" value="Genomic_DNA"/>
</dbReference>
<name>A0A1B7TCW5_9ASCO</name>
<dbReference type="AlphaFoldDB" id="A0A1B7TCW5"/>
<evidence type="ECO:0000313" key="2">
    <source>
        <dbReference type="EMBL" id="OBA26558.1"/>
    </source>
</evidence>
<keyword evidence="1" id="KW-0472">Membrane</keyword>
<reference evidence="3" key="1">
    <citation type="journal article" date="2016" name="Proc. Natl. Acad. Sci. U.S.A.">
        <title>Comparative genomics of biotechnologically important yeasts.</title>
        <authorList>
            <person name="Riley R."/>
            <person name="Haridas S."/>
            <person name="Wolfe K.H."/>
            <person name="Lopes M.R."/>
            <person name="Hittinger C.T."/>
            <person name="Goeker M."/>
            <person name="Salamov A.A."/>
            <person name="Wisecaver J.H."/>
            <person name="Long T.M."/>
            <person name="Calvey C.H."/>
            <person name="Aerts A.L."/>
            <person name="Barry K.W."/>
            <person name="Choi C."/>
            <person name="Clum A."/>
            <person name="Coughlan A.Y."/>
            <person name="Deshpande S."/>
            <person name="Douglass A.P."/>
            <person name="Hanson S.J."/>
            <person name="Klenk H.-P."/>
            <person name="LaButti K.M."/>
            <person name="Lapidus A."/>
            <person name="Lindquist E.A."/>
            <person name="Lipzen A.M."/>
            <person name="Meier-Kolthoff J.P."/>
            <person name="Ohm R.A."/>
            <person name="Otillar R.P."/>
            <person name="Pangilinan J.L."/>
            <person name="Peng Y."/>
            <person name="Rokas A."/>
            <person name="Rosa C.A."/>
            <person name="Scheuner C."/>
            <person name="Sibirny A.A."/>
            <person name="Slot J.C."/>
            <person name="Stielow J.B."/>
            <person name="Sun H."/>
            <person name="Kurtzman C.P."/>
            <person name="Blackwell M."/>
            <person name="Grigoriev I.V."/>
            <person name="Jeffries T.W."/>
        </authorList>
    </citation>
    <scope>NUCLEOTIDE SEQUENCE [LARGE SCALE GENOMIC DNA]</scope>
    <source>
        <strain evidence="3">NRRL Y-1626</strain>
    </source>
</reference>
<keyword evidence="1" id="KW-0812">Transmembrane</keyword>
<protein>
    <submittedName>
        <fullName evidence="2">Uncharacterized protein</fullName>
    </submittedName>
</protein>
<comment type="caution">
    <text evidence="2">The sequence shown here is derived from an EMBL/GenBank/DDBJ whole genome shotgun (WGS) entry which is preliminary data.</text>
</comment>